<gene>
    <name evidence="1" type="ORF">PCANC_21413</name>
</gene>
<protein>
    <submittedName>
        <fullName evidence="1">Uncharacterized protein</fullName>
    </submittedName>
</protein>
<dbReference type="OrthoDB" id="2506917at2759"/>
<keyword evidence="2" id="KW-1185">Reference proteome</keyword>
<dbReference type="Proteomes" id="UP000235388">
    <property type="component" value="Unassembled WGS sequence"/>
</dbReference>
<dbReference type="EMBL" id="PGCJ01000174">
    <property type="protein sequence ID" value="PLW41008.1"/>
    <property type="molecule type" value="Genomic_DNA"/>
</dbReference>
<dbReference type="AlphaFoldDB" id="A0A2N5UTC2"/>
<reference evidence="1 2" key="1">
    <citation type="submission" date="2017-11" db="EMBL/GenBank/DDBJ databases">
        <title>De novo assembly and phasing of dikaryotic genomes from two isolates of Puccinia coronata f. sp. avenae, the causal agent of oat crown rust.</title>
        <authorList>
            <person name="Miller M.E."/>
            <person name="Zhang Y."/>
            <person name="Omidvar V."/>
            <person name="Sperschneider J."/>
            <person name="Schwessinger B."/>
            <person name="Raley C."/>
            <person name="Palmer J.M."/>
            <person name="Garnica D."/>
            <person name="Upadhyaya N."/>
            <person name="Rathjen J."/>
            <person name="Taylor J.M."/>
            <person name="Park R.F."/>
            <person name="Dodds P.N."/>
            <person name="Hirsch C.D."/>
            <person name="Kianian S.F."/>
            <person name="Figueroa M."/>
        </authorList>
    </citation>
    <scope>NUCLEOTIDE SEQUENCE [LARGE SCALE GENOMIC DNA]</scope>
    <source>
        <strain evidence="1">12NC29</strain>
    </source>
</reference>
<proteinExistence type="predicted"/>
<sequence>MFSITHYSKTPHTPEKPIQSKLAKAITMDFLNHWKEKQPSCPFLIPHSTAIQPVTKS</sequence>
<evidence type="ECO:0000313" key="2">
    <source>
        <dbReference type="Proteomes" id="UP000235388"/>
    </source>
</evidence>
<accession>A0A2N5UTC2</accession>
<organism evidence="1 2">
    <name type="scientific">Puccinia coronata f. sp. avenae</name>
    <dbReference type="NCBI Taxonomy" id="200324"/>
    <lineage>
        <taxon>Eukaryota</taxon>
        <taxon>Fungi</taxon>
        <taxon>Dikarya</taxon>
        <taxon>Basidiomycota</taxon>
        <taxon>Pucciniomycotina</taxon>
        <taxon>Pucciniomycetes</taxon>
        <taxon>Pucciniales</taxon>
        <taxon>Pucciniaceae</taxon>
        <taxon>Puccinia</taxon>
    </lineage>
</organism>
<comment type="caution">
    <text evidence="1">The sequence shown here is derived from an EMBL/GenBank/DDBJ whole genome shotgun (WGS) entry which is preliminary data.</text>
</comment>
<evidence type="ECO:0000313" key="1">
    <source>
        <dbReference type="EMBL" id="PLW41008.1"/>
    </source>
</evidence>
<name>A0A2N5UTC2_9BASI</name>